<organism evidence="2 3">
    <name type="scientific">Lucilia cuprina</name>
    <name type="common">Green bottle fly</name>
    <name type="synonym">Australian sheep blowfly</name>
    <dbReference type="NCBI Taxonomy" id="7375"/>
    <lineage>
        <taxon>Eukaryota</taxon>
        <taxon>Metazoa</taxon>
        <taxon>Ecdysozoa</taxon>
        <taxon>Arthropoda</taxon>
        <taxon>Hexapoda</taxon>
        <taxon>Insecta</taxon>
        <taxon>Pterygota</taxon>
        <taxon>Neoptera</taxon>
        <taxon>Endopterygota</taxon>
        <taxon>Diptera</taxon>
        <taxon>Brachycera</taxon>
        <taxon>Muscomorpha</taxon>
        <taxon>Oestroidea</taxon>
        <taxon>Calliphoridae</taxon>
        <taxon>Luciliinae</taxon>
        <taxon>Lucilia</taxon>
    </lineage>
</organism>
<evidence type="ECO:0000313" key="3">
    <source>
        <dbReference type="Proteomes" id="UP000037069"/>
    </source>
</evidence>
<sequence length="382" mass="42347">VPDGAVEDRSDVDDDVRHGVRRRDGPPGAVGLERDRGLRDHRPHRRLDDAVAHLESERAPRRLQHLLGRARRQERLDAVLHDRHELRRRLRLDVDGHLGLRRVGQDRDPRTRGDGGVDRDGVEAGREDEERDRRERIGLRTGRRDLPRVDREPVDRERGGAAERQVDHRERTLREPPRGRQPDPAGALHAEGRRAAVRPRLVRHRHDLDAVALLLAHDLDVAERGERRAAQQRLARVGGQARGGQIGGVDRDARQRQRLRRAALAQHLQVPGDEGAGARDDLAAHLTALRDGTTRPRDHDDVLGAVGEADAPPARRPVESDHLGADDLGERSEGAGDEEVVVGVVVVHVTEHAGEGVVVEGVRHGTHLRAGAAAPRDRPPAK</sequence>
<feature type="compositionally biased region" description="Basic and acidic residues" evidence="1">
    <location>
        <begin position="15"/>
        <end position="25"/>
    </location>
</feature>
<dbReference type="AlphaFoldDB" id="A0A0L0C7D7"/>
<name>A0A0L0C7D7_LUCCU</name>
<feature type="non-terminal residue" evidence="2">
    <location>
        <position position="382"/>
    </location>
</feature>
<comment type="caution">
    <text evidence="2">The sequence shown here is derived from an EMBL/GenBank/DDBJ whole genome shotgun (WGS) entry which is preliminary data.</text>
</comment>
<evidence type="ECO:0000256" key="1">
    <source>
        <dbReference type="SAM" id="MobiDB-lite"/>
    </source>
</evidence>
<feature type="compositionally biased region" description="Basic and acidic residues" evidence="1">
    <location>
        <begin position="131"/>
        <end position="181"/>
    </location>
</feature>
<dbReference type="Proteomes" id="UP000037069">
    <property type="component" value="Unassembled WGS sequence"/>
</dbReference>
<feature type="region of interest" description="Disordered" evidence="1">
    <location>
        <begin position="102"/>
        <end position="194"/>
    </location>
</feature>
<reference evidence="2 3" key="1">
    <citation type="journal article" date="2015" name="Nat. Commun.">
        <title>Lucilia cuprina genome unlocks parasitic fly biology to underpin future interventions.</title>
        <authorList>
            <person name="Anstead C.A."/>
            <person name="Korhonen P.K."/>
            <person name="Young N.D."/>
            <person name="Hall R.S."/>
            <person name="Jex A.R."/>
            <person name="Murali S.C."/>
            <person name="Hughes D.S."/>
            <person name="Lee S.F."/>
            <person name="Perry T."/>
            <person name="Stroehlein A.J."/>
            <person name="Ansell B.R."/>
            <person name="Breugelmans B."/>
            <person name="Hofmann A."/>
            <person name="Qu J."/>
            <person name="Dugan S."/>
            <person name="Lee S.L."/>
            <person name="Chao H."/>
            <person name="Dinh H."/>
            <person name="Han Y."/>
            <person name="Doddapaneni H.V."/>
            <person name="Worley K.C."/>
            <person name="Muzny D.M."/>
            <person name="Ioannidis P."/>
            <person name="Waterhouse R.M."/>
            <person name="Zdobnov E.M."/>
            <person name="James P.J."/>
            <person name="Bagnall N.H."/>
            <person name="Kotze A.C."/>
            <person name="Gibbs R.A."/>
            <person name="Richards S."/>
            <person name="Batterham P."/>
            <person name="Gasser R.B."/>
        </authorList>
    </citation>
    <scope>NUCLEOTIDE SEQUENCE [LARGE SCALE GENOMIC DNA]</scope>
    <source>
        <strain evidence="2 3">LS</strain>
        <tissue evidence="2">Full body</tissue>
    </source>
</reference>
<feature type="compositionally biased region" description="Basic and acidic residues" evidence="1">
    <location>
        <begin position="32"/>
        <end position="42"/>
    </location>
</feature>
<gene>
    <name evidence="2" type="ORF">FF38_14265</name>
</gene>
<feature type="region of interest" description="Disordered" evidence="1">
    <location>
        <begin position="1"/>
        <end position="42"/>
    </location>
</feature>
<evidence type="ECO:0000313" key="2">
    <source>
        <dbReference type="EMBL" id="KNC28308.1"/>
    </source>
</evidence>
<proteinExistence type="predicted"/>
<feature type="compositionally biased region" description="Basic and acidic residues" evidence="1">
    <location>
        <begin position="316"/>
        <end position="334"/>
    </location>
</feature>
<feature type="region of interest" description="Disordered" evidence="1">
    <location>
        <begin position="291"/>
        <end position="337"/>
    </location>
</feature>
<feature type="non-terminal residue" evidence="2">
    <location>
        <position position="1"/>
    </location>
</feature>
<dbReference type="EMBL" id="JRES01000796">
    <property type="protein sequence ID" value="KNC28308.1"/>
    <property type="molecule type" value="Genomic_DNA"/>
</dbReference>
<keyword evidence="3" id="KW-1185">Reference proteome</keyword>
<protein>
    <submittedName>
        <fullName evidence="2">Uncharacterized protein</fullName>
    </submittedName>
</protein>
<feature type="compositionally biased region" description="Basic and acidic residues" evidence="1">
    <location>
        <begin position="102"/>
        <end position="125"/>
    </location>
</feature>
<feature type="compositionally biased region" description="Basic and acidic residues" evidence="1">
    <location>
        <begin position="292"/>
        <end position="302"/>
    </location>
</feature>
<accession>A0A0L0C7D7</accession>